<organism evidence="10 11">
    <name type="scientific">Streptococcus oralis</name>
    <dbReference type="NCBI Taxonomy" id="1303"/>
    <lineage>
        <taxon>Bacteria</taxon>
        <taxon>Bacillati</taxon>
        <taxon>Bacillota</taxon>
        <taxon>Bacilli</taxon>
        <taxon>Lactobacillales</taxon>
        <taxon>Streptococcaceae</taxon>
        <taxon>Streptococcus</taxon>
    </lineage>
</organism>
<sequence>MYIILTYDVHRKRVTKVLKTCRKYLVHVQKSVFEGHITPAKLSALQKELANIIEPQTDSVQIYQLESPKYTKKIQIGMVESNDFIL</sequence>
<evidence type="ECO:0000256" key="8">
    <source>
        <dbReference type="ARBA" id="ARBA00023118"/>
    </source>
</evidence>
<dbReference type="GO" id="GO:0046872">
    <property type="term" value="F:metal ion binding"/>
    <property type="evidence" value="ECO:0007669"/>
    <property type="project" value="UniProtKB-UniRule"/>
</dbReference>
<evidence type="ECO:0000313" key="11">
    <source>
        <dbReference type="Proteomes" id="UP000070541"/>
    </source>
</evidence>
<evidence type="ECO:0000256" key="6">
    <source>
        <dbReference type="ARBA" id="ARBA00022801"/>
    </source>
</evidence>
<dbReference type="PANTHER" id="PTHR34405">
    <property type="entry name" value="CRISPR-ASSOCIATED ENDORIBONUCLEASE CAS2"/>
    <property type="match status" value="1"/>
</dbReference>
<dbReference type="GO" id="GO:0051607">
    <property type="term" value="P:defense response to virus"/>
    <property type="evidence" value="ECO:0007669"/>
    <property type="project" value="UniProtKB-UniRule"/>
</dbReference>
<evidence type="ECO:0000256" key="5">
    <source>
        <dbReference type="ARBA" id="ARBA00022759"/>
    </source>
</evidence>
<keyword evidence="6 9" id="KW-0378">Hydrolase</keyword>
<dbReference type="InterPro" id="IPR021127">
    <property type="entry name" value="CRISPR_associated_Cas2"/>
</dbReference>
<dbReference type="RefSeq" id="WP_061416793.1">
    <property type="nucleotide sequence ID" value="NZ_KQ969037.1"/>
</dbReference>
<dbReference type="Proteomes" id="UP000070541">
    <property type="component" value="Unassembled WGS sequence"/>
</dbReference>
<evidence type="ECO:0000256" key="2">
    <source>
        <dbReference type="ARBA" id="ARBA00009959"/>
    </source>
</evidence>
<gene>
    <name evidence="9" type="primary">cas2</name>
    <name evidence="10" type="ORF">SORDD05_00299</name>
</gene>
<dbReference type="Pfam" id="PF09827">
    <property type="entry name" value="CRISPR_Cas2"/>
    <property type="match status" value="1"/>
</dbReference>
<dbReference type="HAMAP" id="MF_01471">
    <property type="entry name" value="Cas2"/>
    <property type="match status" value="1"/>
</dbReference>
<keyword evidence="7 9" id="KW-0460">Magnesium</keyword>
<dbReference type="PATRIC" id="fig|1303.76.peg.313"/>
<comment type="function">
    <text evidence="9">CRISPR (clustered regularly interspaced short palindromic repeat), is an adaptive immune system that provides protection against mobile genetic elements (viruses, transposable elements and conjugative plasmids). CRISPR clusters contain sequences complementary to antecedent mobile elements and target invading nucleic acids. CRISPR clusters are transcribed and processed into CRISPR RNA (crRNA). Functions as a ssRNA-specific endoribonuclease. Involved in the integration of spacer DNA into the CRISPR cassette.</text>
</comment>
<evidence type="ECO:0000256" key="3">
    <source>
        <dbReference type="ARBA" id="ARBA00022722"/>
    </source>
</evidence>
<name>A0A139MCF0_STROR</name>
<evidence type="ECO:0000313" key="10">
    <source>
        <dbReference type="EMBL" id="KXT61353.1"/>
    </source>
</evidence>
<comment type="cofactor">
    <cofactor evidence="1 9">
        <name>Mg(2+)</name>
        <dbReference type="ChEBI" id="CHEBI:18420"/>
    </cofactor>
</comment>
<dbReference type="InterPro" id="IPR019199">
    <property type="entry name" value="Virulence_VapD/CRISPR_Cas2"/>
</dbReference>
<dbReference type="EMBL" id="LQOG01000013">
    <property type="protein sequence ID" value="KXT61353.1"/>
    <property type="molecule type" value="Genomic_DNA"/>
</dbReference>
<dbReference type="EC" id="3.1.-.-" evidence="9"/>
<proteinExistence type="inferred from homology"/>
<comment type="caution">
    <text evidence="10">The sequence shown here is derived from an EMBL/GenBank/DDBJ whole genome shotgun (WGS) entry which is preliminary data.</text>
</comment>
<dbReference type="GO" id="GO:0004521">
    <property type="term" value="F:RNA endonuclease activity"/>
    <property type="evidence" value="ECO:0007669"/>
    <property type="project" value="InterPro"/>
</dbReference>
<keyword evidence="3 9" id="KW-0540">Nuclease</keyword>
<feature type="binding site" evidence="9">
    <location>
        <position position="8"/>
    </location>
    <ligand>
        <name>Mg(2+)</name>
        <dbReference type="ChEBI" id="CHEBI:18420"/>
        <note>catalytic</note>
    </ligand>
</feature>
<comment type="subunit">
    <text evidence="9">Homodimer, forms a heterotetramer with a Cas1 homodimer.</text>
</comment>
<dbReference type="SUPFAM" id="SSF143430">
    <property type="entry name" value="TTP0101/SSO1404-like"/>
    <property type="match status" value="1"/>
</dbReference>
<reference evidence="10 11" key="1">
    <citation type="submission" date="2016-01" db="EMBL/GenBank/DDBJ databases">
        <title>Highly variable Streptococcus oralis are common among viridans streptococci isolated from primates.</title>
        <authorList>
            <person name="Denapaite D."/>
            <person name="Rieger M."/>
            <person name="Koendgen S."/>
            <person name="Brueckner R."/>
            <person name="Ochigava I."/>
            <person name="Kappeler P."/>
            <person name="Maetz-Rensing K."/>
            <person name="Leendertz F."/>
            <person name="Hakenbeck R."/>
        </authorList>
    </citation>
    <scope>NUCLEOTIDE SEQUENCE [LARGE SCALE GENOMIC DNA]</scope>
    <source>
        <strain evidence="10 11">DD05</strain>
    </source>
</reference>
<evidence type="ECO:0000256" key="1">
    <source>
        <dbReference type="ARBA" id="ARBA00001946"/>
    </source>
</evidence>
<evidence type="ECO:0000256" key="9">
    <source>
        <dbReference type="HAMAP-Rule" id="MF_01471"/>
    </source>
</evidence>
<dbReference type="AlphaFoldDB" id="A0A139MCF0"/>
<dbReference type="GO" id="GO:0016787">
    <property type="term" value="F:hydrolase activity"/>
    <property type="evidence" value="ECO:0007669"/>
    <property type="project" value="UniProtKB-KW"/>
</dbReference>
<keyword evidence="5 9" id="KW-0255">Endonuclease</keyword>
<keyword evidence="4 9" id="KW-0479">Metal-binding</keyword>
<protein>
    <recommendedName>
        <fullName evidence="9">CRISPR-associated endoribonuclease Cas2</fullName>
        <ecNumber evidence="9">3.1.-.-</ecNumber>
    </recommendedName>
</protein>
<keyword evidence="8 9" id="KW-0051">Antiviral defense</keyword>
<dbReference type="GO" id="GO:0043571">
    <property type="term" value="P:maintenance of CRISPR repeat elements"/>
    <property type="evidence" value="ECO:0007669"/>
    <property type="project" value="UniProtKB-UniRule"/>
</dbReference>
<evidence type="ECO:0000256" key="4">
    <source>
        <dbReference type="ARBA" id="ARBA00022723"/>
    </source>
</evidence>
<dbReference type="NCBIfam" id="TIGR01573">
    <property type="entry name" value="cas2"/>
    <property type="match status" value="1"/>
</dbReference>
<comment type="similarity">
    <text evidence="2 9">Belongs to the CRISPR-associated endoribonuclease Cas2 protein family.</text>
</comment>
<evidence type="ECO:0000256" key="7">
    <source>
        <dbReference type="ARBA" id="ARBA00022842"/>
    </source>
</evidence>
<dbReference type="CDD" id="cd09725">
    <property type="entry name" value="Cas2_I_II_III"/>
    <property type="match status" value="1"/>
</dbReference>
<dbReference type="Gene3D" id="3.30.70.240">
    <property type="match status" value="1"/>
</dbReference>
<accession>A0A139MCF0</accession>